<dbReference type="Gene3D" id="3.40.640.10">
    <property type="entry name" value="Type I PLP-dependent aspartate aminotransferase-like (Major domain)"/>
    <property type="match status" value="1"/>
</dbReference>
<comment type="subunit">
    <text evidence="3">Homodimer.</text>
</comment>
<evidence type="ECO:0000259" key="7">
    <source>
        <dbReference type="Pfam" id="PF00155"/>
    </source>
</evidence>
<dbReference type="PANTHER" id="PTHR46383:SF3">
    <property type="entry name" value="ASPARTATE AMINOTRANSFERASE-RELATED"/>
    <property type="match status" value="1"/>
</dbReference>
<protein>
    <submittedName>
        <fullName evidence="8">Aminotransferase class I/II-fold pyridoxal phosphate-dependent enzyme</fullName>
    </submittedName>
</protein>
<accession>A0A6B0VPQ6</accession>
<dbReference type="CDD" id="cd00609">
    <property type="entry name" value="AAT_like"/>
    <property type="match status" value="1"/>
</dbReference>
<dbReference type="Gene3D" id="3.90.1150.10">
    <property type="entry name" value="Aspartate Aminotransferase, domain 1"/>
    <property type="match status" value="1"/>
</dbReference>
<evidence type="ECO:0000256" key="1">
    <source>
        <dbReference type="ARBA" id="ARBA00001933"/>
    </source>
</evidence>
<dbReference type="Proteomes" id="UP000434101">
    <property type="component" value="Unassembled WGS sequence"/>
</dbReference>
<name>A0A6B0VPQ6_9EURY</name>
<dbReference type="EMBL" id="WUYX01000030">
    <property type="protein sequence ID" value="MXV62519.1"/>
    <property type="molecule type" value="Genomic_DNA"/>
</dbReference>
<dbReference type="RefSeq" id="WP_160065343.1">
    <property type="nucleotide sequence ID" value="NZ_WUYX01000030.1"/>
</dbReference>
<dbReference type="AlphaFoldDB" id="A0A6B0VPQ6"/>
<dbReference type="GO" id="GO:0006520">
    <property type="term" value="P:amino acid metabolic process"/>
    <property type="evidence" value="ECO:0007669"/>
    <property type="project" value="InterPro"/>
</dbReference>
<feature type="domain" description="Aminotransferase class I/classII large" evidence="7">
    <location>
        <begin position="26"/>
        <end position="365"/>
    </location>
</feature>
<dbReference type="OrthoDB" id="372018at2157"/>
<comment type="cofactor">
    <cofactor evidence="1">
        <name>pyridoxal 5'-phosphate</name>
        <dbReference type="ChEBI" id="CHEBI:597326"/>
    </cofactor>
</comment>
<evidence type="ECO:0000313" key="8">
    <source>
        <dbReference type="EMBL" id="MXV62519.1"/>
    </source>
</evidence>
<keyword evidence="9" id="KW-1185">Reference proteome</keyword>
<dbReference type="InterPro" id="IPR015421">
    <property type="entry name" value="PyrdxlP-dep_Trfase_major"/>
</dbReference>
<dbReference type="GO" id="GO:0030170">
    <property type="term" value="F:pyridoxal phosphate binding"/>
    <property type="evidence" value="ECO:0007669"/>
    <property type="project" value="InterPro"/>
</dbReference>
<organism evidence="8 9">
    <name type="scientific">Natronorubrum halalkaliphilum</name>
    <dbReference type="NCBI Taxonomy" id="2691917"/>
    <lineage>
        <taxon>Archaea</taxon>
        <taxon>Methanobacteriati</taxon>
        <taxon>Methanobacteriota</taxon>
        <taxon>Stenosarchaea group</taxon>
        <taxon>Halobacteria</taxon>
        <taxon>Halobacteriales</taxon>
        <taxon>Natrialbaceae</taxon>
        <taxon>Natronorubrum</taxon>
    </lineage>
</organism>
<sequence length="373" mass="40440">MTEFSRRVEQVSISGIREVFEAASEDAINLGIGQPDFPTPAHARQGAIEAIEAGQTDAYTSNKGTQSLRDAISAKYDRDYDLAIDPEDVIATSGGSEALHIALEAHVDPGQEVIFPDPGFVAYDALTKIADGTPTPVPLREDLTLDPATVEEAITDETAAFIVNSPANPTGVVQSEVDMREFARIADEHDVLCISDEVYEHIVFEGEHRSPMAFAETDNVVVVSACSKTYSMTGWRLGWVTGSNRRIERMLRVHQYGQACASAPAQYAAEAALTGPQEPVEEMVEAFEERRDVVVDGLNDAGLEVPTPQGAFYVMPKVPEGWCDEVLDRDVVVVPGEAFGANGEGYARLSYATGMEELKEALEIIDDATRAVR</sequence>
<dbReference type="InterPro" id="IPR004839">
    <property type="entry name" value="Aminotransferase_I/II_large"/>
</dbReference>
<gene>
    <name evidence="8" type="ORF">GS429_10685</name>
</gene>
<keyword evidence="4 8" id="KW-0032">Aminotransferase</keyword>
<reference evidence="8 9" key="1">
    <citation type="submission" date="2020-01" db="EMBL/GenBank/DDBJ databases">
        <title>Natronorubrum sp. JWXQ-INN 674 isolated from Inner Mongolia Autonomous Region of China.</title>
        <authorList>
            <person name="Xue Q."/>
        </authorList>
    </citation>
    <scope>NUCLEOTIDE SEQUENCE [LARGE SCALE GENOMIC DNA]</scope>
    <source>
        <strain evidence="8 9">JWXQ-INN-674</strain>
    </source>
</reference>
<dbReference type="InterPro" id="IPR050596">
    <property type="entry name" value="AspAT/PAT-like"/>
</dbReference>
<keyword evidence="5 8" id="KW-0808">Transferase</keyword>
<keyword evidence="6" id="KW-0663">Pyridoxal phosphate</keyword>
<dbReference type="InterPro" id="IPR015422">
    <property type="entry name" value="PyrdxlP-dep_Trfase_small"/>
</dbReference>
<dbReference type="PANTHER" id="PTHR46383">
    <property type="entry name" value="ASPARTATE AMINOTRANSFERASE"/>
    <property type="match status" value="1"/>
</dbReference>
<evidence type="ECO:0000313" key="9">
    <source>
        <dbReference type="Proteomes" id="UP000434101"/>
    </source>
</evidence>
<dbReference type="InterPro" id="IPR015424">
    <property type="entry name" value="PyrdxlP-dep_Trfase"/>
</dbReference>
<evidence type="ECO:0000256" key="6">
    <source>
        <dbReference type="ARBA" id="ARBA00022898"/>
    </source>
</evidence>
<evidence type="ECO:0000256" key="2">
    <source>
        <dbReference type="ARBA" id="ARBA00007441"/>
    </source>
</evidence>
<comment type="caution">
    <text evidence="8">The sequence shown here is derived from an EMBL/GenBank/DDBJ whole genome shotgun (WGS) entry which is preliminary data.</text>
</comment>
<proteinExistence type="inferred from homology"/>
<comment type="similarity">
    <text evidence="2">Belongs to the class-I pyridoxal-phosphate-dependent aminotransferase family.</text>
</comment>
<evidence type="ECO:0000256" key="4">
    <source>
        <dbReference type="ARBA" id="ARBA00022576"/>
    </source>
</evidence>
<dbReference type="GO" id="GO:0008483">
    <property type="term" value="F:transaminase activity"/>
    <property type="evidence" value="ECO:0007669"/>
    <property type="project" value="UniProtKB-KW"/>
</dbReference>
<evidence type="ECO:0000256" key="3">
    <source>
        <dbReference type="ARBA" id="ARBA00011738"/>
    </source>
</evidence>
<dbReference type="SUPFAM" id="SSF53383">
    <property type="entry name" value="PLP-dependent transferases"/>
    <property type="match status" value="1"/>
</dbReference>
<evidence type="ECO:0000256" key="5">
    <source>
        <dbReference type="ARBA" id="ARBA00022679"/>
    </source>
</evidence>
<dbReference type="Pfam" id="PF00155">
    <property type="entry name" value="Aminotran_1_2"/>
    <property type="match status" value="1"/>
</dbReference>